<dbReference type="EMBL" id="AKWO02000004">
    <property type="protein sequence ID" value="EMG02129.1"/>
    <property type="molecule type" value="Genomic_DNA"/>
</dbReference>
<dbReference type="Proteomes" id="UP000011783">
    <property type="component" value="Unassembled WGS sequence"/>
</dbReference>
<proteinExistence type="predicted"/>
<sequence>MKESEYKSYFPVRLPKAKREETAQEPYSKTRKKKNDVNLKIWISGLILTAHLNLTSEIQKQEQSRYYKNEIYDSFSKSLSQSQKYDRKNFRNLILNPSKIIHYSPQ</sequence>
<reference evidence="1 2" key="1">
    <citation type="submission" date="2013-01" db="EMBL/GenBank/DDBJ databases">
        <authorList>
            <person name="Harkins D.M."/>
            <person name="Durkin A.S."/>
            <person name="Brinkac L.M."/>
            <person name="Haft D.H."/>
            <person name="Selengut J.D."/>
            <person name="Sanka R."/>
            <person name="DePew J."/>
            <person name="Purushe J."/>
            <person name="Picardeau M."/>
            <person name="Werts C."/>
            <person name="Goarant C."/>
            <person name="Vinetz J.M."/>
            <person name="Sutton G.G."/>
            <person name="Nierman W.C."/>
            <person name="Fouts D.E."/>
        </authorList>
    </citation>
    <scope>NUCLEOTIDE SEQUENCE [LARGE SCALE GENOMIC DNA]</scope>
    <source>
        <strain evidence="1 2">200701203</strain>
    </source>
</reference>
<gene>
    <name evidence="1" type="ORF">LEP1GSC123_2712</name>
</gene>
<evidence type="ECO:0000313" key="2">
    <source>
        <dbReference type="Proteomes" id="UP000011783"/>
    </source>
</evidence>
<evidence type="ECO:0000313" key="1">
    <source>
        <dbReference type="EMBL" id="EMG02129.1"/>
    </source>
</evidence>
<comment type="caution">
    <text evidence="1">The sequence shown here is derived from an EMBL/GenBank/DDBJ whole genome shotgun (WGS) entry which is preliminary data.</text>
</comment>
<protein>
    <submittedName>
        <fullName evidence="1">Uncharacterized protein</fullName>
    </submittedName>
</protein>
<organism evidence="1 2">
    <name type="scientific">Leptospira borgpetersenii str. 200701203</name>
    <dbReference type="NCBI Taxonomy" id="1193007"/>
    <lineage>
        <taxon>Bacteria</taxon>
        <taxon>Pseudomonadati</taxon>
        <taxon>Spirochaetota</taxon>
        <taxon>Spirochaetia</taxon>
        <taxon>Leptospirales</taxon>
        <taxon>Leptospiraceae</taxon>
        <taxon>Leptospira</taxon>
    </lineage>
</organism>
<name>M3H4X3_LEPBO</name>
<accession>M3H4X3</accession>
<dbReference type="BioCyc" id="LBOR1193007:G11KN-3595-MONOMER"/>
<dbReference type="AlphaFoldDB" id="M3H4X3"/>